<organism evidence="3 4">
    <name type="scientific">Roseicella aerolata</name>
    <dbReference type="NCBI Taxonomy" id="2883479"/>
    <lineage>
        <taxon>Bacteria</taxon>
        <taxon>Pseudomonadati</taxon>
        <taxon>Pseudomonadota</taxon>
        <taxon>Alphaproteobacteria</taxon>
        <taxon>Acetobacterales</taxon>
        <taxon>Roseomonadaceae</taxon>
        <taxon>Roseicella</taxon>
    </lineage>
</organism>
<protein>
    <submittedName>
        <fullName evidence="3">PQQ-dependent sugar dehydrogenase</fullName>
    </submittedName>
</protein>
<feature type="domain" description="Glucose/Sorbosone dehydrogenase" evidence="2">
    <location>
        <begin position="54"/>
        <end position="392"/>
    </location>
</feature>
<evidence type="ECO:0000259" key="2">
    <source>
        <dbReference type="Pfam" id="PF07995"/>
    </source>
</evidence>
<dbReference type="PANTHER" id="PTHR19328:SF75">
    <property type="entry name" value="ALDOSE SUGAR DEHYDROGENASE YLII"/>
    <property type="match status" value="1"/>
</dbReference>
<feature type="signal peptide" evidence="1">
    <location>
        <begin position="1"/>
        <end position="27"/>
    </location>
</feature>
<dbReference type="InterPro" id="IPR012938">
    <property type="entry name" value="Glc/Sorbosone_DH"/>
</dbReference>
<dbReference type="InterPro" id="IPR011041">
    <property type="entry name" value="Quinoprot_gluc/sorb_DH_b-prop"/>
</dbReference>
<dbReference type="Proteomes" id="UP001139311">
    <property type="component" value="Unassembled WGS sequence"/>
</dbReference>
<dbReference type="SUPFAM" id="SSF50952">
    <property type="entry name" value="Soluble quinoprotein glucose dehydrogenase"/>
    <property type="match status" value="1"/>
</dbReference>
<keyword evidence="4" id="KW-1185">Reference proteome</keyword>
<name>A0A9X1L9Z4_9PROT</name>
<reference evidence="3" key="1">
    <citation type="submission" date="2021-10" db="EMBL/GenBank/DDBJ databases">
        <title>Roseicella aerolatum sp. nov., isolated from aerosols of e-waste dismantling site.</title>
        <authorList>
            <person name="Qin T."/>
        </authorList>
    </citation>
    <scope>NUCLEOTIDE SEQUENCE</scope>
    <source>
        <strain evidence="3">GB24</strain>
    </source>
</reference>
<dbReference type="EMBL" id="JAJAQI010000009">
    <property type="protein sequence ID" value="MCB4821648.1"/>
    <property type="molecule type" value="Genomic_DNA"/>
</dbReference>
<dbReference type="AlphaFoldDB" id="A0A9X1L9Z4"/>
<proteinExistence type="predicted"/>
<accession>A0A9X1L9Z4</accession>
<evidence type="ECO:0000256" key="1">
    <source>
        <dbReference type="SAM" id="SignalP"/>
    </source>
</evidence>
<dbReference type="RefSeq" id="WP_226606691.1">
    <property type="nucleotide sequence ID" value="NZ_JAJAQI010000009.1"/>
</dbReference>
<keyword evidence="1" id="KW-0732">Signal</keyword>
<evidence type="ECO:0000313" key="4">
    <source>
        <dbReference type="Proteomes" id="UP001139311"/>
    </source>
</evidence>
<evidence type="ECO:0000313" key="3">
    <source>
        <dbReference type="EMBL" id="MCB4821648.1"/>
    </source>
</evidence>
<dbReference type="Pfam" id="PF07995">
    <property type="entry name" value="GSDH"/>
    <property type="match status" value="1"/>
</dbReference>
<dbReference type="InterPro" id="IPR011042">
    <property type="entry name" value="6-blade_b-propeller_TolB-like"/>
</dbReference>
<comment type="caution">
    <text evidence="3">The sequence shown here is derived from an EMBL/GenBank/DDBJ whole genome shotgun (WGS) entry which is preliminary data.</text>
</comment>
<sequence length="400" mass="44089">MPVSFPALPRALALAGLLAATAPGAVAWAQAAETRSLRTERGELRVETIARGVEHPWGLAFLAGDRFLVTERNAGRLRIGTRGGGLSRPVEGVPEVYRYEGPTDRSQGGLFDVALHPQFEENRLVYLSYSAWTEEGGGTAVARGRLVGEDGDQPRLEEVRRIFMMNNPDGSGLHFGGRMAFDPRDNTLLLSIGDRRNMNRSQRPADHAGSIIRMKDDGSPAEGNPFLGRDGHDPHVFAIGLRNPQGMAFDPETRMLWLNDHGPQAGDEIHRIEAGKNYGWPYLTGGKDYSGAPVGVGTEREGMEQAVHIFGRTVAPSGLAVYRGEMFPEWRGQTLHGGLAARALVRTRLEDGRVVEEEWMLRDLDRRIRDVRVHRDGSVWLLTEHSDGEVLRLTPAGGRR</sequence>
<dbReference type="PANTHER" id="PTHR19328">
    <property type="entry name" value="HEDGEHOG-INTERACTING PROTEIN"/>
    <property type="match status" value="1"/>
</dbReference>
<dbReference type="Gene3D" id="2.120.10.30">
    <property type="entry name" value="TolB, C-terminal domain"/>
    <property type="match status" value="1"/>
</dbReference>
<gene>
    <name evidence="3" type="ORF">LHA35_07880</name>
</gene>
<feature type="chain" id="PRO_5040954164" evidence="1">
    <location>
        <begin position="28"/>
        <end position="400"/>
    </location>
</feature>